<evidence type="ECO:0000256" key="1">
    <source>
        <dbReference type="ARBA" id="ARBA00004651"/>
    </source>
</evidence>
<dbReference type="InterPro" id="IPR027417">
    <property type="entry name" value="P-loop_NTPase"/>
</dbReference>
<evidence type="ECO:0000313" key="7">
    <source>
        <dbReference type="EMBL" id="MDX8534092.1"/>
    </source>
</evidence>
<gene>
    <name evidence="7" type="ORF">RFM42_24080</name>
</gene>
<reference evidence="7 8" key="1">
    <citation type="submission" date="2023-08" db="EMBL/GenBank/DDBJ databases">
        <title>Implementing the SeqCode for naming new Mesorhizobium species isolated from Vachellia karroo root nodules.</title>
        <authorList>
            <person name="Van Lill M."/>
        </authorList>
    </citation>
    <scope>NUCLEOTIDE SEQUENCE [LARGE SCALE GENOMIC DNA]</scope>
    <source>
        <strain evidence="7 8">VK25D</strain>
    </source>
</reference>
<organism evidence="7 8">
    <name type="scientific">Mesorhizobium vachelliae</name>
    <dbReference type="NCBI Taxonomy" id="3072309"/>
    <lineage>
        <taxon>Bacteria</taxon>
        <taxon>Pseudomonadati</taxon>
        <taxon>Pseudomonadota</taxon>
        <taxon>Alphaproteobacteria</taxon>
        <taxon>Hyphomicrobiales</taxon>
        <taxon>Phyllobacteriaceae</taxon>
        <taxon>Mesorhizobium</taxon>
    </lineage>
</organism>
<protein>
    <submittedName>
        <fullName evidence="7">Polysaccharide biosynthesis C-terminal domain-containing protein</fullName>
    </submittedName>
</protein>
<evidence type="ECO:0000313" key="8">
    <source>
        <dbReference type="Proteomes" id="UP001285154"/>
    </source>
</evidence>
<evidence type="ECO:0000256" key="2">
    <source>
        <dbReference type="ARBA" id="ARBA00022475"/>
    </source>
</evidence>
<feature type="transmembrane region" description="Helical" evidence="6">
    <location>
        <begin position="417"/>
        <end position="439"/>
    </location>
</feature>
<feature type="transmembrane region" description="Helical" evidence="6">
    <location>
        <begin position="300"/>
        <end position="326"/>
    </location>
</feature>
<evidence type="ECO:0000256" key="5">
    <source>
        <dbReference type="ARBA" id="ARBA00023136"/>
    </source>
</evidence>
<evidence type="ECO:0000256" key="6">
    <source>
        <dbReference type="SAM" id="Phobius"/>
    </source>
</evidence>
<keyword evidence="2" id="KW-1003">Cell membrane</keyword>
<keyword evidence="8" id="KW-1185">Reference proteome</keyword>
<feature type="transmembrane region" description="Helical" evidence="6">
    <location>
        <begin position="48"/>
        <end position="69"/>
    </location>
</feature>
<dbReference type="EMBL" id="JAVIIQ010000011">
    <property type="protein sequence ID" value="MDX8534092.1"/>
    <property type="molecule type" value="Genomic_DNA"/>
</dbReference>
<comment type="caution">
    <text evidence="7">The sequence shown here is derived from an EMBL/GenBank/DDBJ whole genome shotgun (WGS) entry which is preliminary data.</text>
</comment>
<dbReference type="PANTHER" id="PTHR30250">
    <property type="entry name" value="PST FAMILY PREDICTED COLANIC ACID TRANSPORTER"/>
    <property type="match status" value="1"/>
</dbReference>
<sequence length="743" mass="80281">MIIELFGPPGAGKAVFARALAKSLRGQGYVTKVVFSHKASRRSRSVDLGIFMFIFRVFSAVFSTAKLFIYTSDLIKYLSISSSMLKAIEPRKFIWRARVWQKIINLSHRWDQARQCREITIFDQGYVQAVASLAIFHGCVDNIAIARALKVTPTADLTLRVVLPRAAVETRLRERMMHAAPAERLLEADFEASMGAFGVFQNINDILVATDRKTISVETLDDRSLSKSVELVSRKIASKMVHDQVTPMYRYQVAHPPQSLTVDTAYLDDGGDTITIQKPISSAAGSDAVTLGKEEINRSLGYASVFALMIYVTGAGLTSLAQLLIARIVGSTSYGIYSYVLSTTSVLAYLATLGFNVSLLRFVSAYRAQGRLDLAHGVIRFAFQRSFAVATLFGLGGAAYIFLSSSSHNRELEVSQLLGMAAVPLVTTSALGAALIRAFGGGVSALLPERIVRDGLLLTLLSIAALSGSWTLNAPLVMQAVLTSSVVTVGFVFILLARFQPPGLRHAEPADASKDWWSAVPPIMLMAGLDVFINRAGVMVLGWTGHIRDAGIFALGLNVALLVGLSLVAVSTMFSPTAATLYARNDRRGLQELFSRASLLSSAAAIAMAIPLLLIVRPLLSWFGEDFGTGAPIARVLMLGYVFVAVCGPQLNLLTMTGNEWAAAVTMIVGAAIGVIGCAIGVEIYGPLGAAIGLALALVVWNVAMAVYIRKRLKIMPGLIYAMTSFKGRAIETHRPQRYWFLP</sequence>
<accession>A0ABU5A935</accession>
<keyword evidence="3 6" id="KW-0812">Transmembrane</keyword>
<feature type="transmembrane region" description="Helical" evidence="6">
    <location>
        <begin position="688"/>
        <end position="709"/>
    </location>
</feature>
<dbReference type="RefSeq" id="WP_320251420.1">
    <property type="nucleotide sequence ID" value="NZ_JAVIIQ010000011.1"/>
</dbReference>
<evidence type="ECO:0000256" key="4">
    <source>
        <dbReference type="ARBA" id="ARBA00022989"/>
    </source>
</evidence>
<dbReference type="Proteomes" id="UP001285154">
    <property type="component" value="Unassembled WGS sequence"/>
</dbReference>
<dbReference type="InterPro" id="IPR050833">
    <property type="entry name" value="Poly_Biosynth_Transport"/>
</dbReference>
<evidence type="ECO:0000256" key="3">
    <source>
        <dbReference type="ARBA" id="ARBA00022692"/>
    </source>
</evidence>
<feature type="transmembrane region" description="Helical" evidence="6">
    <location>
        <begin position="593"/>
        <end position="616"/>
    </location>
</feature>
<dbReference type="PANTHER" id="PTHR30250:SF11">
    <property type="entry name" value="O-ANTIGEN TRANSPORTER-RELATED"/>
    <property type="match status" value="1"/>
</dbReference>
<feature type="transmembrane region" description="Helical" evidence="6">
    <location>
        <begin position="476"/>
        <end position="497"/>
    </location>
</feature>
<keyword evidence="4 6" id="KW-1133">Transmembrane helix</keyword>
<feature type="transmembrane region" description="Helical" evidence="6">
    <location>
        <begin position="346"/>
        <end position="366"/>
    </location>
</feature>
<feature type="transmembrane region" description="Helical" evidence="6">
    <location>
        <begin position="661"/>
        <end position="682"/>
    </location>
</feature>
<keyword evidence="5 6" id="KW-0472">Membrane</keyword>
<feature type="transmembrane region" description="Helical" evidence="6">
    <location>
        <begin position="451"/>
        <end position="470"/>
    </location>
</feature>
<feature type="transmembrane region" description="Helical" evidence="6">
    <location>
        <begin position="550"/>
        <end position="572"/>
    </location>
</feature>
<feature type="transmembrane region" description="Helical" evidence="6">
    <location>
        <begin position="523"/>
        <end position="544"/>
    </location>
</feature>
<comment type="subcellular location">
    <subcellularLocation>
        <location evidence="1">Cell membrane</location>
        <topology evidence="1">Multi-pass membrane protein</topology>
    </subcellularLocation>
</comment>
<proteinExistence type="predicted"/>
<name>A0ABU5A935_9HYPH</name>
<feature type="transmembrane region" description="Helical" evidence="6">
    <location>
        <begin position="636"/>
        <end position="654"/>
    </location>
</feature>
<dbReference type="SUPFAM" id="SSF52540">
    <property type="entry name" value="P-loop containing nucleoside triphosphate hydrolases"/>
    <property type="match status" value="1"/>
</dbReference>
<feature type="transmembrane region" description="Helical" evidence="6">
    <location>
        <begin position="387"/>
        <end position="405"/>
    </location>
</feature>